<dbReference type="EMBL" id="JBHSWH010000001">
    <property type="protein sequence ID" value="MFC6705719.1"/>
    <property type="molecule type" value="Genomic_DNA"/>
</dbReference>
<dbReference type="InterPro" id="IPR054542">
    <property type="entry name" value="Cys_met_metab_PP"/>
</dbReference>
<dbReference type="NCBIfam" id="TIGR01326">
    <property type="entry name" value="OAH_OAS_sulfhy"/>
    <property type="match status" value="1"/>
</dbReference>
<organism evidence="6 7">
    <name type="scientific">Flexivirga alba</name>
    <dbReference type="NCBI Taxonomy" id="702742"/>
    <lineage>
        <taxon>Bacteria</taxon>
        <taxon>Bacillati</taxon>
        <taxon>Actinomycetota</taxon>
        <taxon>Actinomycetes</taxon>
        <taxon>Micrococcales</taxon>
        <taxon>Dermacoccaceae</taxon>
        <taxon>Flexivirga</taxon>
    </lineage>
</organism>
<dbReference type="PROSITE" id="PS00868">
    <property type="entry name" value="CYS_MET_METAB_PP"/>
    <property type="match status" value="1"/>
</dbReference>
<dbReference type="Pfam" id="PF01053">
    <property type="entry name" value="Cys_Met_Meta_PP"/>
    <property type="match status" value="1"/>
</dbReference>
<evidence type="ECO:0000256" key="5">
    <source>
        <dbReference type="RuleBase" id="RU362118"/>
    </source>
</evidence>
<keyword evidence="3" id="KW-0808">Transferase</keyword>
<protein>
    <submittedName>
        <fullName evidence="6">O-acetylhomoserine aminocarboxypropyltransferase/cysteine synthase family protein</fullName>
    </submittedName>
</protein>
<dbReference type="InterPro" id="IPR015422">
    <property type="entry name" value="PyrdxlP-dep_Trfase_small"/>
</dbReference>
<comment type="similarity">
    <text evidence="2 5">Belongs to the trans-sulfuration enzymes family.</text>
</comment>
<dbReference type="PANTHER" id="PTHR43797">
    <property type="entry name" value="HOMOCYSTEINE/CYSTEINE SYNTHASE"/>
    <property type="match status" value="1"/>
</dbReference>
<comment type="cofactor">
    <cofactor evidence="1 5">
        <name>pyridoxal 5'-phosphate</name>
        <dbReference type="ChEBI" id="CHEBI:597326"/>
    </cofactor>
</comment>
<dbReference type="PANTHER" id="PTHR43797:SF2">
    <property type="entry name" value="HOMOCYSTEINE_CYSTEINE SYNTHASE"/>
    <property type="match status" value="1"/>
</dbReference>
<dbReference type="CDD" id="cd00614">
    <property type="entry name" value="CGS_like"/>
    <property type="match status" value="1"/>
</dbReference>
<keyword evidence="4 5" id="KW-0663">Pyridoxal phosphate</keyword>
<evidence type="ECO:0000313" key="7">
    <source>
        <dbReference type="Proteomes" id="UP001596298"/>
    </source>
</evidence>
<evidence type="ECO:0000256" key="1">
    <source>
        <dbReference type="ARBA" id="ARBA00001933"/>
    </source>
</evidence>
<dbReference type="PIRSF" id="PIRSF001434">
    <property type="entry name" value="CGS"/>
    <property type="match status" value="1"/>
</dbReference>
<dbReference type="Gene3D" id="3.90.1150.10">
    <property type="entry name" value="Aspartate Aminotransferase, domain 1"/>
    <property type="match status" value="1"/>
</dbReference>
<dbReference type="InterPro" id="IPR000277">
    <property type="entry name" value="Cys/Met-Metab_PyrdxlP-dep_enz"/>
</dbReference>
<evidence type="ECO:0000256" key="2">
    <source>
        <dbReference type="ARBA" id="ARBA00009077"/>
    </source>
</evidence>
<sequence length="433" mass="46807">MHDETAVLHFGFPSGQESTRATSVPIYQTVAHDFESAAHAGAIFDMEIPGFHYNRLNNPTNSVLEDRMAELERGTSALTVASGTAAMSYAVLNVASAGCNIVSTPHLYGGTYTYFAHVLPTFGVDVRLGENASPEAIAKHVDANTRAIFCESIGNPAGDVTDLDGLAQVAREHGVPLIVDNTVPTPFMLKPILHGADVVIHSLTKFIGGHGTTLGGCIIDGGSFDWMAHGGRFPMFSEPDDAFHGVTFGEAYPRDAFVVRARSVCLRNTGATLAPFNAFLILQGLETLPVRLERHEKNARRLAEYLAQDDRVEWVSFAGLPDDLNRPMARRYLGDHVPSIITFGPRGGYDAAIAFHDSVQLFKRLVNLGDARSLVSHSASTTHRQLSPSELRDVGIRPETIRLSVGLEHIEDLLEDVDQALTLSQAVVSVAGQ</sequence>
<dbReference type="SUPFAM" id="SSF53383">
    <property type="entry name" value="PLP-dependent transferases"/>
    <property type="match status" value="1"/>
</dbReference>
<keyword evidence="7" id="KW-1185">Reference proteome</keyword>
<dbReference type="RefSeq" id="WP_382401104.1">
    <property type="nucleotide sequence ID" value="NZ_JBHSWH010000001.1"/>
</dbReference>
<dbReference type="Gene3D" id="3.40.640.10">
    <property type="entry name" value="Type I PLP-dependent aspartate aminotransferase-like (Major domain)"/>
    <property type="match status" value="1"/>
</dbReference>
<accession>A0ABW2AGM7</accession>
<evidence type="ECO:0000313" key="6">
    <source>
        <dbReference type="EMBL" id="MFC6705719.1"/>
    </source>
</evidence>
<name>A0ABW2AGM7_9MICO</name>
<evidence type="ECO:0000256" key="4">
    <source>
        <dbReference type="ARBA" id="ARBA00022898"/>
    </source>
</evidence>
<dbReference type="InterPro" id="IPR006235">
    <property type="entry name" value="OAc-hSer/O-AcSer_sulfhydrylase"/>
</dbReference>
<reference evidence="7" key="1">
    <citation type="journal article" date="2019" name="Int. J. Syst. Evol. Microbiol.">
        <title>The Global Catalogue of Microorganisms (GCM) 10K type strain sequencing project: providing services to taxonomists for standard genome sequencing and annotation.</title>
        <authorList>
            <consortium name="The Broad Institute Genomics Platform"/>
            <consortium name="The Broad Institute Genome Sequencing Center for Infectious Disease"/>
            <person name="Wu L."/>
            <person name="Ma J."/>
        </authorList>
    </citation>
    <scope>NUCLEOTIDE SEQUENCE [LARGE SCALE GENOMIC DNA]</scope>
    <source>
        <strain evidence="7">CCUG 58127</strain>
    </source>
</reference>
<dbReference type="Proteomes" id="UP001596298">
    <property type="component" value="Unassembled WGS sequence"/>
</dbReference>
<gene>
    <name evidence="6" type="ORF">ACFQDH_10685</name>
</gene>
<dbReference type="InterPro" id="IPR015424">
    <property type="entry name" value="PyrdxlP-dep_Trfase"/>
</dbReference>
<proteinExistence type="inferred from homology"/>
<dbReference type="InterPro" id="IPR015421">
    <property type="entry name" value="PyrdxlP-dep_Trfase_major"/>
</dbReference>
<evidence type="ECO:0000256" key="3">
    <source>
        <dbReference type="ARBA" id="ARBA00022679"/>
    </source>
</evidence>
<comment type="caution">
    <text evidence="6">The sequence shown here is derived from an EMBL/GenBank/DDBJ whole genome shotgun (WGS) entry which is preliminary data.</text>
</comment>